<reference evidence="2" key="1">
    <citation type="submission" date="2022-11" db="UniProtKB">
        <authorList>
            <consortium name="WormBaseParasite"/>
        </authorList>
    </citation>
    <scope>IDENTIFICATION</scope>
</reference>
<accession>A0AC34FYP0</accession>
<organism evidence="1 2">
    <name type="scientific">Panagrolaimus sp. ES5</name>
    <dbReference type="NCBI Taxonomy" id="591445"/>
    <lineage>
        <taxon>Eukaryota</taxon>
        <taxon>Metazoa</taxon>
        <taxon>Ecdysozoa</taxon>
        <taxon>Nematoda</taxon>
        <taxon>Chromadorea</taxon>
        <taxon>Rhabditida</taxon>
        <taxon>Tylenchina</taxon>
        <taxon>Panagrolaimomorpha</taxon>
        <taxon>Panagrolaimoidea</taxon>
        <taxon>Panagrolaimidae</taxon>
        <taxon>Panagrolaimus</taxon>
    </lineage>
</organism>
<proteinExistence type="predicted"/>
<evidence type="ECO:0000313" key="2">
    <source>
        <dbReference type="WBParaSite" id="ES5_v2.g22409.t1"/>
    </source>
</evidence>
<evidence type="ECO:0000313" key="1">
    <source>
        <dbReference type="Proteomes" id="UP000887579"/>
    </source>
</evidence>
<name>A0AC34FYP0_9BILA</name>
<sequence length="319" mass="36417">MPFLLAIEPFWGRAFVYNVETKEEIEFSIQLVLSNDYDSSYHEAVNLFNDLKNQLEEKSLTKFSKIVIEVTEAQSDETQQAILTAANNVGFEKAKLVLYENTRLLWALNNLKLAPNMKDKSFKVAVVDVWQNEAFGYLLECKNVNSGVAKFKPCGYYSAQSDADDGFEASELKKFAQKLCHNQNVEAIIISSNDYNSDCEEIFPNPIFYDADERRGTLLKAIALYYGNHLPPQSDNLHIDVTDTLEYSLKIIIGDQKYAIAEAYNELPIAFEKFCRQWPLSTFCESYGRTSFDPKKVIKIKCTIDNLRNIDLTVEKSPP</sequence>
<dbReference type="WBParaSite" id="ES5_v2.g22409.t1">
    <property type="protein sequence ID" value="ES5_v2.g22409.t1"/>
    <property type="gene ID" value="ES5_v2.g22409"/>
</dbReference>
<protein>
    <submittedName>
        <fullName evidence="2">Uncharacterized protein</fullName>
    </submittedName>
</protein>
<dbReference type="Proteomes" id="UP000887579">
    <property type="component" value="Unplaced"/>
</dbReference>